<dbReference type="SUPFAM" id="SSF52402">
    <property type="entry name" value="Adenine nucleotide alpha hydrolases-like"/>
    <property type="match status" value="1"/>
</dbReference>
<accession>A0A507DIH1</accession>
<dbReference type="InterPro" id="IPR002646">
    <property type="entry name" value="PolA_pol_head_dom"/>
</dbReference>
<dbReference type="GO" id="GO:0000166">
    <property type="term" value="F:nucleotide binding"/>
    <property type="evidence" value="ECO:0007669"/>
    <property type="project" value="UniProtKB-KW"/>
</dbReference>
<dbReference type="CDD" id="cd05398">
    <property type="entry name" value="NT_ClassII-CCAase"/>
    <property type="match status" value="1"/>
</dbReference>
<dbReference type="GO" id="GO:0052929">
    <property type="term" value="F:ATP:3'-cytidine-cytidine-tRNA adenylyltransferase activity"/>
    <property type="evidence" value="ECO:0007669"/>
    <property type="project" value="TreeGrafter"/>
</dbReference>
<evidence type="ECO:0000259" key="7">
    <source>
        <dbReference type="Pfam" id="PF01743"/>
    </source>
</evidence>
<dbReference type="GO" id="GO:0003723">
    <property type="term" value="F:RNA binding"/>
    <property type="evidence" value="ECO:0007669"/>
    <property type="project" value="UniProtKB-KW"/>
</dbReference>
<name>A0A507DIH1_9FUNG</name>
<dbReference type="EMBL" id="QEAM01000014">
    <property type="protein sequence ID" value="TPX50688.1"/>
    <property type="molecule type" value="Genomic_DNA"/>
</dbReference>
<organism evidence="9 10">
    <name type="scientific">Synchytrium endobioticum</name>
    <dbReference type="NCBI Taxonomy" id="286115"/>
    <lineage>
        <taxon>Eukaryota</taxon>
        <taxon>Fungi</taxon>
        <taxon>Fungi incertae sedis</taxon>
        <taxon>Chytridiomycota</taxon>
        <taxon>Chytridiomycota incertae sedis</taxon>
        <taxon>Chytridiomycetes</taxon>
        <taxon>Synchytriales</taxon>
        <taxon>Synchytriaceae</taxon>
        <taxon>Synchytrium</taxon>
    </lineage>
</organism>
<proteinExistence type="inferred from homology"/>
<protein>
    <recommendedName>
        <fullName evidence="11">UspA domain-containing protein</fullName>
    </recommendedName>
</protein>
<gene>
    <name evidence="9" type="ORF">SeLEV6574_g00752</name>
</gene>
<dbReference type="GO" id="GO:0052927">
    <property type="term" value="F:CC tRNA cytidylyltransferase activity"/>
    <property type="evidence" value="ECO:0007669"/>
    <property type="project" value="TreeGrafter"/>
</dbReference>
<dbReference type="SUPFAM" id="SSF81891">
    <property type="entry name" value="Poly A polymerase C-terminal region-like"/>
    <property type="match status" value="1"/>
</dbReference>
<dbReference type="OrthoDB" id="445712at2759"/>
<feature type="domain" description="UspA" evidence="6">
    <location>
        <begin position="516"/>
        <end position="669"/>
    </location>
</feature>
<dbReference type="InterPro" id="IPR006015">
    <property type="entry name" value="Universal_stress_UspA"/>
</dbReference>
<dbReference type="InterPro" id="IPR032828">
    <property type="entry name" value="PolyA_RNA-bd"/>
</dbReference>
<dbReference type="GO" id="GO:0005739">
    <property type="term" value="C:mitochondrion"/>
    <property type="evidence" value="ECO:0007669"/>
    <property type="project" value="UniProtKB-ARBA"/>
</dbReference>
<evidence type="ECO:0000256" key="1">
    <source>
        <dbReference type="ARBA" id="ARBA00007265"/>
    </source>
</evidence>
<dbReference type="Proteomes" id="UP000320475">
    <property type="component" value="Unassembled WGS sequence"/>
</dbReference>
<evidence type="ECO:0000256" key="3">
    <source>
        <dbReference type="ARBA" id="ARBA00022741"/>
    </source>
</evidence>
<reference evidence="9 10" key="1">
    <citation type="journal article" date="2019" name="Sci. Rep.">
        <title>Comparative genomics of chytrid fungi reveal insights into the obligate biotrophic and pathogenic lifestyle of Synchytrium endobioticum.</title>
        <authorList>
            <person name="van de Vossenberg B.T.L.H."/>
            <person name="Warris S."/>
            <person name="Nguyen H.D.T."/>
            <person name="van Gent-Pelzer M.P.E."/>
            <person name="Joly D.L."/>
            <person name="van de Geest H.C."/>
            <person name="Bonants P.J.M."/>
            <person name="Smith D.S."/>
            <person name="Levesque C.A."/>
            <person name="van der Lee T.A.J."/>
        </authorList>
    </citation>
    <scope>NUCLEOTIDE SEQUENCE [LARGE SCALE GENOMIC DNA]</scope>
    <source>
        <strain evidence="9 10">LEV6574</strain>
    </source>
</reference>
<dbReference type="Gene3D" id="3.40.50.620">
    <property type="entry name" value="HUPs"/>
    <property type="match status" value="1"/>
</dbReference>
<dbReference type="PANTHER" id="PTHR13734:SF5">
    <property type="entry name" value="CCA TRNA NUCLEOTIDYLTRANSFERASE, MITOCHONDRIAL"/>
    <property type="match status" value="1"/>
</dbReference>
<feature type="domain" description="tRNA nucleotidyltransferase/poly(A) polymerase RNA and SrmB- binding" evidence="8">
    <location>
        <begin position="225"/>
        <end position="264"/>
    </location>
</feature>
<dbReference type="PANTHER" id="PTHR13734">
    <property type="entry name" value="TRNA-NUCLEOTIDYLTRANSFERASE"/>
    <property type="match status" value="1"/>
</dbReference>
<dbReference type="GO" id="GO:0001680">
    <property type="term" value="P:tRNA 3'-terminal CCA addition"/>
    <property type="evidence" value="ECO:0007669"/>
    <property type="project" value="UniProtKB-ARBA"/>
</dbReference>
<keyword evidence="2 5" id="KW-0808">Transferase</keyword>
<comment type="similarity">
    <text evidence="1 5">Belongs to the tRNA nucleotidyltransferase/poly(A) polymerase family.</text>
</comment>
<dbReference type="InterPro" id="IPR043519">
    <property type="entry name" value="NT_sf"/>
</dbReference>
<dbReference type="Pfam" id="PF00582">
    <property type="entry name" value="Usp"/>
    <property type="match status" value="1"/>
</dbReference>
<dbReference type="FunFam" id="3.30.460.10:FF:000019">
    <property type="entry name" value="tRNA nucleotidyltransferase cca2"/>
    <property type="match status" value="1"/>
</dbReference>
<dbReference type="AlphaFoldDB" id="A0A507DIH1"/>
<evidence type="ECO:0000256" key="4">
    <source>
        <dbReference type="ARBA" id="ARBA00022884"/>
    </source>
</evidence>
<evidence type="ECO:0000256" key="5">
    <source>
        <dbReference type="RuleBase" id="RU003953"/>
    </source>
</evidence>
<dbReference type="SUPFAM" id="SSF81301">
    <property type="entry name" value="Nucleotidyltransferase"/>
    <property type="match status" value="1"/>
</dbReference>
<keyword evidence="3" id="KW-0547">Nucleotide-binding</keyword>
<feature type="domain" description="Poly A polymerase head" evidence="7">
    <location>
        <begin position="33"/>
        <end position="176"/>
    </location>
</feature>
<sequence length="701" mass="77822">MSVSLTETEEKICTLLDQVARNLQHQSITTVTLRFVGGWVRDKLLGLECDDLDVAVDSMTGYDFALAVENYLNSQHNDIDVGESHRICKIAANPLKSKHLETAHTRIHGMSIDFVNLRSEEYAADSRIPTMKFGTPLEDALRRDITINALFFNIHTRQVEDPTNMGLTDLKDGIVRTPLEPSQTFMDDPLRILRVIRFASRFNYSVHQDIVPCVQAQAIQNALRSKVSKERVGIEVDKMLKGPNPVLSMELIQGFGIYDVIFAPPTSASKKSVVDASQAVNAARVLQWGLNECQHLLPPTITPVSSAHKRILHLFAALSPFHGLTFQDKAFVSPSPKYIVLHSLKFSSADSDMIIALTSRSRDFHDLASNNKLRPLDRKSLGLGIRGLALRPLLGQWPLLALTSLVMQMARHQYELDASASSRKQLIEDYGNLMRRIQDLHLSDVHAIKPILDGRQLSTLLNSEPTSVQSKHPAAHIRIQHHLHRHAMTTPTVPVPAHPDQIAHEHVRDIDHTTTRTVVVALDTSPSSDYAFTWAVDNFIKPDTDLVVLINVRPVATIPGPYDMDFTGITATVVQVQTDYLTQMEDHNRAASHALLQTYGVRLKKNNIACKAIAMRGDPRDEIARKVSELNADVLVIGSRGLGPVKRTFLGSVSDYLVHHVHCAVLVVRDHEDHGKFSVKVTSPIPAARVQTAPASVPSAK</sequence>
<evidence type="ECO:0000256" key="2">
    <source>
        <dbReference type="ARBA" id="ARBA00022679"/>
    </source>
</evidence>
<evidence type="ECO:0000259" key="8">
    <source>
        <dbReference type="Pfam" id="PF12627"/>
    </source>
</evidence>
<dbReference type="Pfam" id="PF12627">
    <property type="entry name" value="PolyA_pol_RNAbd"/>
    <property type="match status" value="1"/>
</dbReference>
<dbReference type="CDD" id="cd23659">
    <property type="entry name" value="USP_At3g01520-like"/>
    <property type="match status" value="1"/>
</dbReference>
<dbReference type="VEuPathDB" id="FungiDB:SeMB42_g00895"/>
<evidence type="ECO:0000313" key="9">
    <source>
        <dbReference type="EMBL" id="TPX50688.1"/>
    </source>
</evidence>
<dbReference type="InterPro" id="IPR014729">
    <property type="entry name" value="Rossmann-like_a/b/a_fold"/>
</dbReference>
<evidence type="ECO:0000313" key="10">
    <source>
        <dbReference type="Proteomes" id="UP000320475"/>
    </source>
</evidence>
<comment type="caution">
    <text evidence="9">The sequence shown here is derived from an EMBL/GenBank/DDBJ whole genome shotgun (WGS) entry which is preliminary data.</text>
</comment>
<evidence type="ECO:0000259" key="6">
    <source>
        <dbReference type="Pfam" id="PF00582"/>
    </source>
</evidence>
<dbReference type="Gene3D" id="3.30.460.10">
    <property type="entry name" value="Beta Polymerase, domain 2"/>
    <property type="match status" value="1"/>
</dbReference>
<dbReference type="Gene3D" id="1.10.3090.10">
    <property type="entry name" value="cca-adding enzyme, domain 2"/>
    <property type="match status" value="1"/>
</dbReference>
<keyword evidence="4 5" id="KW-0694">RNA-binding</keyword>
<dbReference type="PRINTS" id="PR01438">
    <property type="entry name" value="UNVRSLSTRESS"/>
</dbReference>
<dbReference type="InterPro" id="IPR006016">
    <property type="entry name" value="UspA"/>
</dbReference>
<evidence type="ECO:0008006" key="11">
    <source>
        <dbReference type="Google" id="ProtNLM"/>
    </source>
</evidence>
<dbReference type="Pfam" id="PF01743">
    <property type="entry name" value="PolyA_pol"/>
    <property type="match status" value="1"/>
</dbReference>